<dbReference type="EMBL" id="BAABFL010000463">
    <property type="protein sequence ID" value="GAA4651833.1"/>
    <property type="molecule type" value="Genomic_DNA"/>
</dbReference>
<dbReference type="Proteomes" id="UP001500604">
    <property type="component" value="Unassembled WGS sequence"/>
</dbReference>
<dbReference type="Gene3D" id="3.40.190.10">
    <property type="entry name" value="Periplasmic binding protein-like II"/>
    <property type="match status" value="2"/>
</dbReference>
<dbReference type="PANTHER" id="PTHR30024:SF47">
    <property type="entry name" value="TAURINE-BINDING PERIPLASMIC PROTEIN"/>
    <property type="match status" value="1"/>
</dbReference>
<keyword evidence="6" id="KW-1185">Reference proteome</keyword>
<organism evidence="5 6">
    <name type="scientific">Kistimonas scapharcae</name>
    <dbReference type="NCBI Taxonomy" id="1036133"/>
    <lineage>
        <taxon>Bacteria</taxon>
        <taxon>Pseudomonadati</taxon>
        <taxon>Pseudomonadota</taxon>
        <taxon>Gammaproteobacteria</taxon>
        <taxon>Oceanospirillales</taxon>
        <taxon>Endozoicomonadaceae</taxon>
        <taxon>Kistimonas</taxon>
    </lineage>
</organism>
<evidence type="ECO:0000256" key="2">
    <source>
        <dbReference type="ARBA" id="ARBA00010742"/>
    </source>
</evidence>
<reference evidence="6" key="1">
    <citation type="journal article" date="2019" name="Int. J. Syst. Evol. Microbiol.">
        <title>The Global Catalogue of Microorganisms (GCM) 10K type strain sequencing project: providing services to taxonomists for standard genome sequencing and annotation.</title>
        <authorList>
            <consortium name="The Broad Institute Genomics Platform"/>
            <consortium name="The Broad Institute Genome Sequencing Center for Infectious Disease"/>
            <person name="Wu L."/>
            <person name="Ma J."/>
        </authorList>
    </citation>
    <scope>NUCLEOTIDE SEQUENCE [LARGE SCALE GENOMIC DNA]</scope>
    <source>
        <strain evidence="6">JCM 17805</strain>
    </source>
</reference>
<dbReference type="InterPro" id="IPR015168">
    <property type="entry name" value="SsuA/THI5"/>
</dbReference>
<proteinExistence type="inferred from homology"/>
<name>A0ABP8V8I0_9GAMM</name>
<dbReference type="Pfam" id="PF09084">
    <property type="entry name" value="NMT1"/>
    <property type="match status" value="1"/>
</dbReference>
<comment type="subcellular location">
    <subcellularLocation>
        <location evidence="1">Periplasm</location>
    </subcellularLocation>
</comment>
<evidence type="ECO:0000256" key="3">
    <source>
        <dbReference type="ARBA" id="ARBA00022729"/>
    </source>
</evidence>
<gene>
    <name evidence="5" type="ORF">GCM10023116_41170</name>
</gene>
<accession>A0ABP8V8I0</accession>
<dbReference type="RefSeq" id="WP_345198284.1">
    <property type="nucleotide sequence ID" value="NZ_BAABFL010000463.1"/>
</dbReference>
<feature type="domain" description="SsuA/THI5-like" evidence="4">
    <location>
        <begin position="48"/>
        <end position="251"/>
    </location>
</feature>
<comment type="caution">
    <text evidence="5">The sequence shown here is derived from an EMBL/GenBank/DDBJ whole genome shotgun (WGS) entry which is preliminary data.</text>
</comment>
<protein>
    <submittedName>
        <fullName evidence="5">ABC transporter substrate-binding protein</fullName>
    </submittedName>
</protein>
<keyword evidence="3" id="KW-0732">Signal</keyword>
<sequence>MQRLRTVFSLLLSLGIALLSSGYGHTKDKPVHLRLGTLSLQSGSVFQLAEDFGYFQEEGLSTEFHIFPSAQKIALAVASNDLDIGLTGITAAVFNLAGHGKLKLIAGNFREEPGWEGSAIVVSNKAWREGLHHPRQLAGHTLAVTDIGSTLHFTAGRISDKYAFPSGSIKPIPLHSFPEIFTALATDQVDSSIVPGMLAHRMEKKKNGHIIGWVSEETPWQVTGLLVSSRLLTQDHQTVEKFLHAFRKGSRLYHESFNQVPPEANLKNLADGKQPLRQVTESMQQFIAPVMTAEQMVRYPLYMDIDARLDLKSVEEQLRWYQEQGMVNRRVTLDQVIDKPLVSSFTTP</sequence>
<comment type="similarity">
    <text evidence="2">Belongs to the bacterial solute-binding protein SsuA/TauA family.</text>
</comment>
<evidence type="ECO:0000313" key="6">
    <source>
        <dbReference type="Proteomes" id="UP001500604"/>
    </source>
</evidence>
<dbReference type="SUPFAM" id="SSF53850">
    <property type="entry name" value="Periplasmic binding protein-like II"/>
    <property type="match status" value="1"/>
</dbReference>
<evidence type="ECO:0000259" key="4">
    <source>
        <dbReference type="Pfam" id="PF09084"/>
    </source>
</evidence>
<evidence type="ECO:0000256" key="1">
    <source>
        <dbReference type="ARBA" id="ARBA00004418"/>
    </source>
</evidence>
<evidence type="ECO:0000313" key="5">
    <source>
        <dbReference type="EMBL" id="GAA4651833.1"/>
    </source>
</evidence>
<dbReference type="PANTHER" id="PTHR30024">
    <property type="entry name" value="ALIPHATIC SULFONATES-BINDING PROTEIN-RELATED"/>
    <property type="match status" value="1"/>
</dbReference>